<reference evidence="1 2" key="1">
    <citation type="submission" date="2019-03" db="EMBL/GenBank/DDBJ databases">
        <title>Metabolic potential of uncultured bacteria and archaea associated with petroleum seepage in deep-sea sediments.</title>
        <authorList>
            <person name="Dong X."/>
            <person name="Hubert C."/>
        </authorList>
    </citation>
    <scope>NUCLEOTIDE SEQUENCE [LARGE SCALE GENOMIC DNA]</scope>
    <source>
        <strain evidence="1">E44_bin92</strain>
    </source>
</reference>
<sequence>MNYKEKLTCQEGKMSRSILKEVAMKAARIRNAGKISLVGIATLACLSLWITPAWADKEAVAARKIIRKWQDAVITVKMVIKQRMVYGGREMSKGENKTEATATVIDPSGLAVLSLFLTDPTSISNFFNEGQSEITDLKMLLSDGKEVPARIVLRDRDLDLACIRPAEKLSKPIPALDISKDAKPDILDYIVVLTRLGKVASRVPSVCLDRIQAIVKKPRTFYIPGPVAMDAGLGVPVFSLDGKVIGMLMLRILPSKGMGMGNIFGGMSGMGMLPVVLPAEDILEVSKQVPEVTDEEKGKK</sequence>
<proteinExistence type="predicted"/>
<keyword evidence="1" id="KW-0645">Protease</keyword>
<dbReference type="EMBL" id="SOKU01000075">
    <property type="protein sequence ID" value="TES86568.1"/>
    <property type="molecule type" value="Genomic_DNA"/>
</dbReference>
<dbReference type="Pfam" id="PF13365">
    <property type="entry name" value="Trypsin_2"/>
    <property type="match status" value="1"/>
</dbReference>
<dbReference type="GO" id="GO:0008233">
    <property type="term" value="F:peptidase activity"/>
    <property type="evidence" value="ECO:0007669"/>
    <property type="project" value="UniProtKB-KW"/>
</dbReference>
<keyword evidence="1" id="KW-0378">Hydrolase</keyword>
<dbReference type="InterPro" id="IPR009003">
    <property type="entry name" value="Peptidase_S1_PA"/>
</dbReference>
<comment type="caution">
    <text evidence="1">The sequence shown here is derived from an EMBL/GenBank/DDBJ whole genome shotgun (WGS) entry which is preliminary data.</text>
</comment>
<dbReference type="GO" id="GO:0006508">
    <property type="term" value="P:proteolysis"/>
    <property type="evidence" value="ECO:0007669"/>
    <property type="project" value="UniProtKB-KW"/>
</dbReference>
<protein>
    <submittedName>
        <fullName evidence="1">Serine protease</fullName>
    </submittedName>
</protein>
<organism evidence="1 2">
    <name type="scientific">Aerophobetes bacterium</name>
    <dbReference type="NCBI Taxonomy" id="2030807"/>
    <lineage>
        <taxon>Bacteria</taxon>
        <taxon>Candidatus Aerophobota</taxon>
    </lineage>
</organism>
<evidence type="ECO:0000313" key="1">
    <source>
        <dbReference type="EMBL" id="TES86568.1"/>
    </source>
</evidence>
<gene>
    <name evidence="1" type="ORF">E3J95_01640</name>
</gene>
<accession>A0A523QLF2</accession>
<dbReference type="SUPFAM" id="SSF50494">
    <property type="entry name" value="Trypsin-like serine proteases"/>
    <property type="match status" value="1"/>
</dbReference>
<name>A0A523QLF2_UNCAE</name>
<dbReference type="Gene3D" id="2.40.10.120">
    <property type="match status" value="1"/>
</dbReference>
<dbReference type="AlphaFoldDB" id="A0A523QLF2"/>
<evidence type="ECO:0000313" key="2">
    <source>
        <dbReference type="Proteomes" id="UP000320781"/>
    </source>
</evidence>
<dbReference type="Proteomes" id="UP000320781">
    <property type="component" value="Unassembled WGS sequence"/>
</dbReference>